<dbReference type="FunFam" id="3.30.63.20:FF:000001">
    <property type="entry name" value="40S ribosomal protein S25"/>
    <property type="match status" value="1"/>
</dbReference>
<organism evidence="6 7">
    <name type="scientific">Paramicrosporidium saccamoebae</name>
    <dbReference type="NCBI Taxonomy" id="1246581"/>
    <lineage>
        <taxon>Eukaryota</taxon>
        <taxon>Fungi</taxon>
        <taxon>Fungi incertae sedis</taxon>
        <taxon>Cryptomycota</taxon>
        <taxon>Cryptomycota incertae sedis</taxon>
        <taxon>Paramicrosporidium</taxon>
    </lineage>
</organism>
<proteinExistence type="inferred from homology"/>
<dbReference type="InterPro" id="IPR004977">
    <property type="entry name" value="Ribosomal_eS25"/>
</dbReference>
<feature type="compositionally biased region" description="Low complexity" evidence="5">
    <location>
        <begin position="1"/>
        <end position="13"/>
    </location>
</feature>
<dbReference type="SUPFAM" id="SSF46785">
    <property type="entry name" value="Winged helix' DNA-binding domain"/>
    <property type="match status" value="1"/>
</dbReference>
<evidence type="ECO:0000313" key="6">
    <source>
        <dbReference type="EMBL" id="PJF19865.1"/>
    </source>
</evidence>
<feature type="region of interest" description="Disordered" evidence="5">
    <location>
        <begin position="1"/>
        <end position="28"/>
    </location>
</feature>
<name>A0A2H9TQ42_9FUNG</name>
<reference evidence="6 7" key="1">
    <citation type="submission" date="2016-10" db="EMBL/GenBank/DDBJ databases">
        <title>The genome of Paramicrosporidium saccamoebae is the missing link in understanding Cryptomycota and Microsporidia evolution.</title>
        <authorList>
            <person name="Quandt C.A."/>
            <person name="Beaudet D."/>
            <person name="Corsaro D."/>
            <person name="Michel R."/>
            <person name="Corradi N."/>
            <person name="James T."/>
        </authorList>
    </citation>
    <scope>NUCLEOTIDE SEQUENCE [LARGE SCALE GENOMIC DNA]</scope>
    <source>
        <strain evidence="6 7">KSL3</strain>
    </source>
</reference>
<evidence type="ECO:0000256" key="2">
    <source>
        <dbReference type="ARBA" id="ARBA00022980"/>
    </source>
</evidence>
<sequence>MTKAEAGKPSSGGKAKKKKWSKGKVKEKSNNAVVIDKATMDKLYKDVPTYKLITCSVLMDRMKINGSAARKVLAELEGKGLIKRVHSSASLNIYTRATAVAEEPVATKA</sequence>
<dbReference type="InterPro" id="IPR036390">
    <property type="entry name" value="WH_DNA-bd_sf"/>
</dbReference>
<evidence type="ECO:0000313" key="7">
    <source>
        <dbReference type="Proteomes" id="UP000240830"/>
    </source>
</evidence>
<dbReference type="AlphaFoldDB" id="A0A2H9TQ42"/>
<evidence type="ECO:0000256" key="3">
    <source>
        <dbReference type="ARBA" id="ARBA00023274"/>
    </source>
</evidence>
<feature type="compositionally biased region" description="Basic residues" evidence="5">
    <location>
        <begin position="14"/>
        <end position="23"/>
    </location>
</feature>
<comment type="caution">
    <text evidence="6">The sequence shown here is derived from an EMBL/GenBank/DDBJ whole genome shotgun (WGS) entry which is preliminary data.</text>
</comment>
<dbReference type="EMBL" id="MTSL01000035">
    <property type="protein sequence ID" value="PJF19865.1"/>
    <property type="molecule type" value="Genomic_DNA"/>
</dbReference>
<protein>
    <recommendedName>
        <fullName evidence="4">40S ribosomal protein S25</fullName>
    </recommendedName>
</protein>
<dbReference type="Pfam" id="PF03297">
    <property type="entry name" value="Ribosomal_S25"/>
    <property type="match status" value="1"/>
</dbReference>
<keyword evidence="7" id="KW-1185">Reference proteome</keyword>
<evidence type="ECO:0000256" key="5">
    <source>
        <dbReference type="SAM" id="MobiDB-lite"/>
    </source>
</evidence>
<dbReference type="Gene3D" id="3.30.63.20">
    <property type="match status" value="1"/>
</dbReference>
<dbReference type="GO" id="GO:1990904">
    <property type="term" value="C:ribonucleoprotein complex"/>
    <property type="evidence" value="ECO:0007669"/>
    <property type="project" value="UniProtKB-KW"/>
</dbReference>
<gene>
    <name evidence="6" type="ORF">PSACC_00322</name>
</gene>
<dbReference type="STRING" id="1246581.A0A2H9TQ42"/>
<keyword evidence="3 4" id="KW-0687">Ribonucleoprotein</keyword>
<dbReference type="GO" id="GO:0005840">
    <property type="term" value="C:ribosome"/>
    <property type="evidence" value="ECO:0007669"/>
    <property type="project" value="UniProtKB-KW"/>
</dbReference>
<evidence type="ECO:0000256" key="4">
    <source>
        <dbReference type="RuleBase" id="RU366057"/>
    </source>
</evidence>
<dbReference type="OrthoDB" id="10263513at2759"/>
<dbReference type="PANTHER" id="PTHR12850">
    <property type="entry name" value="40S RIBOSOMAL PROTEIN S25"/>
    <property type="match status" value="1"/>
</dbReference>
<accession>A0A2H9TQ42</accession>
<keyword evidence="2 4" id="KW-0689">Ribosomal protein</keyword>
<evidence type="ECO:0000256" key="1">
    <source>
        <dbReference type="ARBA" id="ARBA00009106"/>
    </source>
</evidence>
<dbReference type="Proteomes" id="UP000240830">
    <property type="component" value="Unassembled WGS sequence"/>
</dbReference>
<comment type="similarity">
    <text evidence="1 4">Belongs to the eukaryotic ribosomal protein eS25 family.</text>
</comment>